<dbReference type="GO" id="GO:0005737">
    <property type="term" value="C:cytoplasm"/>
    <property type="evidence" value="ECO:0007669"/>
    <property type="project" value="TreeGrafter"/>
</dbReference>
<dbReference type="EMBL" id="JARIHO010000098">
    <property type="protein sequence ID" value="KAJ7304840.1"/>
    <property type="molecule type" value="Genomic_DNA"/>
</dbReference>
<dbReference type="GO" id="GO:0016874">
    <property type="term" value="F:ligase activity"/>
    <property type="evidence" value="ECO:0007669"/>
    <property type="project" value="UniProtKB-KW"/>
</dbReference>
<dbReference type="InterPro" id="IPR000873">
    <property type="entry name" value="AMP-dep_synth/lig_dom"/>
</dbReference>
<evidence type="ECO:0000259" key="1">
    <source>
        <dbReference type="Pfam" id="PF00501"/>
    </source>
</evidence>
<accession>A0AAD6Z2W9</accession>
<dbReference type="Gene3D" id="3.40.50.12780">
    <property type="entry name" value="N-terminal domain of ligase-like"/>
    <property type="match status" value="1"/>
</dbReference>
<organism evidence="2 3">
    <name type="scientific">Mycena albidolilacea</name>
    <dbReference type="NCBI Taxonomy" id="1033008"/>
    <lineage>
        <taxon>Eukaryota</taxon>
        <taxon>Fungi</taxon>
        <taxon>Dikarya</taxon>
        <taxon>Basidiomycota</taxon>
        <taxon>Agaricomycotina</taxon>
        <taxon>Agaricomycetes</taxon>
        <taxon>Agaricomycetidae</taxon>
        <taxon>Agaricales</taxon>
        <taxon>Marasmiineae</taxon>
        <taxon>Mycenaceae</taxon>
        <taxon>Mycena</taxon>
    </lineage>
</organism>
<evidence type="ECO:0000313" key="2">
    <source>
        <dbReference type="EMBL" id="KAJ7304840.1"/>
    </source>
</evidence>
<dbReference type="Pfam" id="PF00501">
    <property type="entry name" value="AMP-binding"/>
    <property type="match status" value="1"/>
</dbReference>
<dbReference type="AlphaFoldDB" id="A0AAD6Z2W9"/>
<dbReference type="GO" id="GO:0043041">
    <property type="term" value="P:amino acid activation for nonribosomal peptide biosynthetic process"/>
    <property type="evidence" value="ECO:0007669"/>
    <property type="project" value="TreeGrafter"/>
</dbReference>
<reference evidence="2" key="1">
    <citation type="submission" date="2023-03" db="EMBL/GenBank/DDBJ databases">
        <title>Massive genome expansion in bonnet fungi (Mycena s.s.) driven by repeated elements and novel gene families across ecological guilds.</title>
        <authorList>
            <consortium name="Lawrence Berkeley National Laboratory"/>
            <person name="Harder C.B."/>
            <person name="Miyauchi S."/>
            <person name="Viragh M."/>
            <person name="Kuo A."/>
            <person name="Thoen E."/>
            <person name="Andreopoulos B."/>
            <person name="Lu D."/>
            <person name="Skrede I."/>
            <person name="Drula E."/>
            <person name="Henrissat B."/>
            <person name="Morin E."/>
            <person name="Kohler A."/>
            <person name="Barry K."/>
            <person name="LaButti K."/>
            <person name="Morin E."/>
            <person name="Salamov A."/>
            <person name="Lipzen A."/>
            <person name="Mereny Z."/>
            <person name="Hegedus B."/>
            <person name="Baldrian P."/>
            <person name="Stursova M."/>
            <person name="Weitz H."/>
            <person name="Taylor A."/>
            <person name="Grigoriev I.V."/>
            <person name="Nagy L.G."/>
            <person name="Martin F."/>
            <person name="Kauserud H."/>
        </authorList>
    </citation>
    <scope>NUCLEOTIDE SEQUENCE</scope>
    <source>
        <strain evidence="2">CBHHK002</strain>
    </source>
</reference>
<proteinExistence type="predicted"/>
<dbReference type="SUPFAM" id="SSF56801">
    <property type="entry name" value="Acetyl-CoA synthetase-like"/>
    <property type="match status" value="1"/>
</dbReference>
<protein>
    <recommendedName>
        <fullName evidence="1">AMP-dependent synthetase/ligase domain-containing protein</fullName>
    </recommendedName>
</protein>
<feature type="domain" description="AMP-dependent synthetase/ligase" evidence="1">
    <location>
        <begin position="244"/>
        <end position="499"/>
    </location>
</feature>
<dbReference type="InterPro" id="IPR020845">
    <property type="entry name" value="AMP-binding_CS"/>
</dbReference>
<dbReference type="InterPro" id="IPR042099">
    <property type="entry name" value="ANL_N_sf"/>
</dbReference>
<name>A0AAD6Z2W9_9AGAR</name>
<dbReference type="PROSITE" id="PS00455">
    <property type="entry name" value="AMP_BINDING"/>
    <property type="match status" value="1"/>
</dbReference>
<comment type="caution">
    <text evidence="2">The sequence shown here is derived from an EMBL/GenBank/DDBJ whole genome shotgun (WGS) entry which is preliminary data.</text>
</comment>
<evidence type="ECO:0000313" key="3">
    <source>
        <dbReference type="Proteomes" id="UP001218218"/>
    </source>
</evidence>
<keyword evidence="3" id="KW-1185">Reference proteome</keyword>
<gene>
    <name evidence="2" type="ORF">DFH08DRAFT_976439</name>
</gene>
<dbReference type="PANTHER" id="PTHR45527">
    <property type="entry name" value="NONRIBOSOMAL PEPTIDE SYNTHETASE"/>
    <property type="match status" value="1"/>
</dbReference>
<dbReference type="Proteomes" id="UP001218218">
    <property type="component" value="Unassembled WGS sequence"/>
</dbReference>
<dbReference type="PANTHER" id="PTHR45527:SF3">
    <property type="entry name" value="SIDEROPHORE SYNTHETASE (EUROFUNG)"/>
    <property type="match status" value="1"/>
</dbReference>
<dbReference type="GO" id="GO:0044550">
    <property type="term" value="P:secondary metabolite biosynthetic process"/>
    <property type="evidence" value="ECO:0007669"/>
    <property type="project" value="TreeGrafter"/>
</dbReference>
<sequence>MAPIATVALLVRPDDLLALYEGFVSDPSSLSNECRGDVLPHKASLAIIHLAWTVTVRRWAGIDTFRVGGNYFRGVCYVHDRDIPHSALLHMNPETSLQELFHQLSGAMAADAPSVPRKVTSRSLGNYSATICLPESPRPIQKCEATEKMPQTSLHLEFSPLTKTTDQWLVHLHSEDSAEPSLTSAMGASMLHAFNQTLNSIVESPACSVNAVDMCSEHHFNQIRAFTKDISPFNNTLLHDLCLRHAKTQPNACAIDSWDGNLTYEELDDLTSRLAHHLIAQGVRPDTFVLCCFPKSTWAIVGRLAILKAGGAYISIDASDPPFYLESIIRRTQTRIMLTAPEYVMRFQSMVSTVVEVTPAVLSSLPVKNSVACRDVRPDSPCLILFTSGSTGAPKGIIQEHRSYATAIYDYVAMLGLDASSRVLQFDDYAFDISNNDFLAPLTAGGCCCVPTPEKTIAALRENINALRVNMTFLTPTVAIQLGPRDMPTLKTVCIGGEPRIYMKFD</sequence>
<dbReference type="GO" id="GO:0031177">
    <property type="term" value="F:phosphopantetheine binding"/>
    <property type="evidence" value="ECO:0007669"/>
    <property type="project" value="TreeGrafter"/>
</dbReference>